<proteinExistence type="inferred from homology"/>
<dbReference type="PANTHER" id="PTHR11877">
    <property type="entry name" value="HYDROXYMETHYLGLUTARYL-COA SYNTHASE"/>
    <property type="match status" value="1"/>
</dbReference>
<dbReference type="EMBL" id="FOJW01000001">
    <property type="protein sequence ID" value="SFA74506.1"/>
    <property type="molecule type" value="Genomic_DNA"/>
</dbReference>
<dbReference type="InterPro" id="IPR012328">
    <property type="entry name" value="Chalcone/stilbene_synt_C"/>
</dbReference>
<evidence type="ECO:0000256" key="3">
    <source>
        <dbReference type="ARBA" id="ARBA00023315"/>
    </source>
</evidence>
<dbReference type="GO" id="GO:0016747">
    <property type="term" value="F:acyltransferase activity, transferring groups other than amino-acyl groups"/>
    <property type="evidence" value="ECO:0007669"/>
    <property type="project" value="InterPro"/>
</dbReference>
<name>A0A1I0VFZ1_9BACI</name>
<reference evidence="7 8" key="1">
    <citation type="submission" date="2016-10" db="EMBL/GenBank/DDBJ databases">
        <authorList>
            <person name="de Groot N.N."/>
        </authorList>
    </citation>
    <scope>NUCLEOTIDE SEQUENCE [LARGE SCALE GENOMIC DNA]</scope>
    <source>
        <strain evidence="7 8">CGMCC 1.3702</strain>
    </source>
</reference>
<dbReference type="PANTHER" id="PTHR11877:SF99">
    <property type="entry name" value="1,3,6,8-TETRAHYDROXYNAPHTHALENE SYNTHASE"/>
    <property type="match status" value="1"/>
</dbReference>
<dbReference type="Pfam" id="PF00195">
    <property type="entry name" value="Chal_sti_synt_N"/>
    <property type="match status" value="1"/>
</dbReference>
<accession>A0A1I0VFZ1</accession>
<dbReference type="GO" id="GO:0030639">
    <property type="term" value="P:polyketide biosynthetic process"/>
    <property type="evidence" value="ECO:0007669"/>
    <property type="project" value="TreeGrafter"/>
</dbReference>
<keyword evidence="8" id="KW-1185">Reference proteome</keyword>
<dbReference type="InterPro" id="IPR001099">
    <property type="entry name" value="Chalcone/stilbene_synt_N"/>
</dbReference>
<evidence type="ECO:0000256" key="4">
    <source>
        <dbReference type="PIRSR" id="PIRSR000451-1"/>
    </source>
</evidence>
<dbReference type="InterPro" id="IPR016039">
    <property type="entry name" value="Thiolase-like"/>
</dbReference>
<dbReference type="Gene3D" id="3.40.47.10">
    <property type="match status" value="2"/>
</dbReference>
<dbReference type="Pfam" id="PF02797">
    <property type="entry name" value="Chal_sti_synt_C"/>
    <property type="match status" value="1"/>
</dbReference>
<keyword evidence="3" id="KW-0012">Acyltransferase</keyword>
<gene>
    <name evidence="7" type="ORF">SAMN04488072_101356</name>
</gene>
<evidence type="ECO:0000256" key="2">
    <source>
        <dbReference type="ARBA" id="ARBA00022679"/>
    </source>
</evidence>
<dbReference type="SUPFAM" id="SSF53901">
    <property type="entry name" value="Thiolase-like"/>
    <property type="match status" value="1"/>
</dbReference>
<feature type="domain" description="Chalcone/stilbene synthase N-terminal" evidence="5">
    <location>
        <begin position="2"/>
        <end position="202"/>
    </location>
</feature>
<dbReference type="CDD" id="cd00831">
    <property type="entry name" value="CHS_like"/>
    <property type="match status" value="1"/>
</dbReference>
<organism evidence="7 8">
    <name type="scientific">Lentibacillus halodurans</name>
    <dbReference type="NCBI Taxonomy" id="237679"/>
    <lineage>
        <taxon>Bacteria</taxon>
        <taxon>Bacillati</taxon>
        <taxon>Bacillota</taxon>
        <taxon>Bacilli</taxon>
        <taxon>Bacillales</taxon>
        <taxon>Bacillaceae</taxon>
        <taxon>Lentibacillus</taxon>
    </lineage>
</organism>
<dbReference type="AlphaFoldDB" id="A0A1I0VFZ1"/>
<feature type="active site" description="Acyl-thioester intermediate" evidence="4">
    <location>
        <position position="143"/>
    </location>
</feature>
<evidence type="ECO:0000259" key="5">
    <source>
        <dbReference type="Pfam" id="PF00195"/>
    </source>
</evidence>
<comment type="similarity">
    <text evidence="1">Belongs to the thiolase-like superfamily. Chalcone/stilbene synthases family.</text>
</comment>
<dbReference type="Proteomes" id="UP000198642">
    <property type="component" value="Unassembled WGS sequence"/>
</dbReference>
<protein>
    <submittedName>
        <fullName evidence="7">Alkylresorcinol/alkylpyrone synthase</fullName>
    </submittedName>
</protein>
<sequence>MISSVGLGIPPYEISQTKVKTLVREIFGSRESTIIERLLPVFDHAQIDKRQLAVEADWFQKHHTFQEKNDLYHRLAIKYALKAIDSCLTNLQFLNKAIPYEAVDMFIFVSSTGISTPSLDTYIMNERPFTEDTARMPLWGLGCAGGAIGLSRAYDWIKAHPDKNVLIVCCELCSLTFQKDDLQKSNLVGTALFGDGVGAAFLMGDQSAYLSYSKHTKPRIVNTSSATKKRSNHIMGWNMTNNGMEVVFSRNIPALVHTFWQRHIDTFLDKINVNSQTVHSYIAHPGGKKVLEAMEDVLQVSQPKFKHSHNVLRNHGNISSATVLYVLHEWMQEDITENALSVLSALGPGFSSELILLEWNET</sequence>
<evidence type="ECO:0000313" key="7">
    <source>
        <dbReference type="EMBL" id="SFA74506.1"/>
    </source>
</evidence>
<dbReference type="PIRSF" id="PIRSF000451">
    <property type="entry name" value="PKS_III"/>
    <property type="match status" value="1"/>
</dbReference>
<dbReference type="InterPro" id="IPR011141">
    <property type="entry name" value="Polyketide_synthase_type-III"/>
</dbReference>
<dbReference type="STRING" id="237679.SAMN04488072_101356"/>
<keyword evidence="2" id="KW-0808">Transferase</keyword>
<feature type="domain" description="Chalcone/stilbene synthase C-terminal" evidence="6">
    <location>
        <begin position="232"/>
        <end position="357"/>
    </location>
</feature>
<evidence type="ECO:0000313" key="8">
    <source>
        <dbReference type="Proteomes" id="UP000198642"/>
    </source>
</evidence>
<evidence type="ECO:0000256" key="1">
    <source>
        <dbReference type="ARBA" id="ARBA00005531"/>
    </source>
</evidence>
<evidence type="ECO:0000259" key="6">
    <source>
        <dbReference type="Pfam" id="PF02797"/>
    </source>
</evidence>